<name>A0A069D4C1_9BACE</name>
<dbReference type="SUPFAM" id="SSF53167">
    <property type="entry name" value="Purine and uridine phosphorylases"/>
    <property type="match status" value="1"/>
</dbReference>
<dbReference type="Proteomes" id="UP000027601">
    <property type="component" value="Unassembled WGS sequence"/>
</dbReference>
<accession>A0A069D4C1</accession>
<reference evidence="2 3" key="1">
    <citation type="journal article" date="2015" name="Microbes Environ.">
        <title>Distribution and evolution of nitrogen fixation genes in the phylum bacteroidetes.</title>
        <authorList>
            <person name="Inoue J."/>
            <person name="Oshima K."/>
            <person name="Suda W."/>
            <person name="Sakamoto M."/>
            <person name="Iino T."/>
            <person name="Noda S."/>
            <person name="Hongoh Y."/>
            <person name="Hattori M."/>
            <person name="Ohkuma M."/>
        </authorList>
    </citation>
    <scope>NUCLEOTIDE SEQUENCE [LARGE SCALE GENOMIC DNA]</scope>
    <source>
        <strain evidence="2 3">JCM 15093</strain>
    </source>
</reference>
<keyword evidence="3" id="KW-1185">Reference proteome</keyword>
<dbReference type="RefSeq" id="WP_024996875.1">
    <property type="nucleotide sequence ID" value="NZ_ATZI01000001.1"/>
</dbReference>
<dbReference type="GO" id="GO:0019284">
    <property type="term" value="P:L-methionine salvage from S-adenosylmethionine"/>
    <property type="evidence" value="ECO:0007669"/>
    <property type="project" value="TreeGrafter"/>
</dbReference>
<protein>
    <submittedName>
        <fullName evidence="2">5'-methylthioadenosine nucleosidase</fullName>
    </submittedName>
</protein>
<evidence type="ECO:0000313" key="2">
    <source>
        <dbReference type="EMBL" id="GAK37116.1"/>
    </source>
</evidence>
<sequence length="188" mass="21026">MLKILITCAVREEFFEIKWPDTEVYYVLTGIGKAKAAYRVAEAINHVQPDLVVNAGTAGTIVHQVGDIFVCKTFVDRDMAKLKDFGLESEISTTELLSDKGLCKEWGREGICNTGDSFLTEESTLQGDVVDMEAYAQAFVCRDKEVPFIAVKYVTDIVGKNSVAHWEDKLKDARTALSHFFSVLYDKI</sequence>
<dbReference type="PANTHER" id="PTHR46832">
    <property type="entry name" value="5'-METHYLTHIOADENOSINE/S-ADENOSYLHOMOCYSTEINE NUCLEOSIDASE"/>
    <property type="match status" value="1"/>
</dbReference>
<proteinExistence type="predicted"/>
<feature type="domain" description="Nucleoside phosphorylase" evidence="1">
    <location>
        <begin position="13"/>
        <end position="177"/>
    </location>
</feature>
<dbReference type="GO" id="GO:0008782">
    <property type="term" value="F:adenosylhomocysteine nucleosidase activity"/>
    <property type="evidence" value="ECO:0007669"/>
    <property type="project" value="TreeGrafter"/>
</dbReference>
<evidence type="ECO:0000259" key="1">
    <source>
        <dbReference type="Pfam" id="PF01048"/>
    </source>
</evidence>
<dbReference type="EMBL" id="BAJS01000014">
    <property type="protein sequence ID" value="GAK37116.1"/>
    <property type="molecule type" value="Genomic_DNA"/>
</dbReference>
<comment type="caution">
    <text evidence="2">The sequence shown here is derived from an EMBL/GenBank/DDBJ whole genome shotgun (WGS) entry which is preliminary data.</text>
</comment>
<dbReference type="Gene3D" id="3.40.50.1580">
    <property type="entry name" value="Nucleoside phosphorylase domain"/>
    <property type="match status" value="1"/>
</dbReference>
<dbReference type="InterPro" id="IPR000845">
    <property type="entry name" value="Nucleoside_phosphorylase_d"/>
</dbReference>
<dbReference type="Pfam" id="PF01048">
    <property type="entry name" value="PNP_UDP_1"/>
    <property type="match status" value="1"/>
</dbReference>
<organism evidence="2 3">
    <name type="scientific">Bacteroides graminisolvens DSM 19988 = JCM 15093</name>
    <dbReference type="NCBI Taxonomy" id="1121097"/>
    <lineage>
        <taxon>Bacteria</taxon>
        <taxon>Pseudomonadati</taxon>
        <taxon>Bacteroidota</taxon>
        <taxon>Bacteroidia</taxon>
        <taxon>Bacteroidales</taxon>
        <taxon>Bacteroidaceae</taxon>
        <taxon>Bacteroides</taxon>
    </lineage>
</organism>
<gene>
    <name evidence="2" type="ORF">JCM15093_2334</name>
</gene>
<dbReference type="eggNOG" id="COG0775">
    <property type="taxonomic scope" value="Bacteria"/>
</dbReference>
<dbReference type="GO" id="GO:0009116">
    <property type="term" value="P:nucleoside metabolic process"/>
    <property type="evidence" value="ECO:0007669"/>
    <property type="project" value="InterPro"/>
</dbReference>
<dbReference type="GO" id="GO:0008930">
    <property type="term" value="F:methylthioadenosine nucleosidase activity"/>
    <property type="evidence" value="ECO:0007669"/>
    <property type="project" value="TreeGrafter"/>
</dbReference>
<evidence type="ECO:0000313" key="3">
    <source>
        <dbReference type="Proteomes" id="UP000027601"/>
    </source>
</evidence>
<dbReference type="PANTHER" id="PTHR46832:SF1">
    <property type="entry name" value="5'-METHYLTHIOADENOSINE_S-ADENOSYLHOMOCYSTEINE NUCLEOSIDASE"/>
    <property type="match status" value="1"/>
</dbReference>
<dbReference type="OrthoDB" id="997641at2"/>
<dbReference type="GO" id="GO:0005829">
    <property type="term" value="C:cytosol"/>
    <property type="evidence" value="ECO:0007669"/>
    <property type="project" value="TreeGrafter"/>
</dbReference>
<dbReference type="InterPro" id="IPR035994">
    <property type="entry name" value="Nucleoside_phosphorylase_sf"/>
</dbReference>
<dbReference type="AlphaFoldDB" id="A0A069D4C1"/>
<dbReference type="STRING" id="1121097.GCA_000428125_00881"/>